<dbReference type="InterPro" id="IPR000421">
    <property type="entry name" value="FA58C"/>
</dbReference>
<dbReference type="GO" id="GO:0005886">
    <property type="term" value="C:plasma membrane"/>
    <property type="evidence" value="ECO:0007669"/>
    <property type="project" value="TreeGrafter"/>
</dbReference>
<accession>A0A673KL69</accession>
<sequence length="164" mass="18373">LASTGMSFWKCKSSCYGTLGLESGVVSDSQITASSEWEWGGHGKEPTVWGPTGARLKTPGCPWAAANSDTKEWIQVDLKKEKKITGRVCVCVCVREREKERIGVFIFQGNTNYLQEVRNNFIPPVEARFIRICPLQWHQRIALKMELLGCQPHCTHLGFTVNSS</sequence>
<feature type="domain" description="F5/8 type C" evidence="2">
    <location>
        <begin position="15"/>
        <end position="150"/>
    </location>
</feature>
<keyword evidence="4" id="KW-1185">Reference proteome</keyword>
<dbReference type="Gene3D" id="2.60.120.260">
    <property type="entry name" value="Galactose-binding domain-like"/>
    <property type="match status" value="2"/>
</dbReference>
<dbReference type="Proteomes" id="UP000472270">
    <property type="component" value="Unassembled WGS sequence"/>
</dbReference>
<evidence type="ECO:0000259" key="2">
    <source>
        <dbReference type="PROSITE" id="PS50022"/>
    </source>
</evidence>
<dbReference type="SMART" id="SM00231">
    <property type="entry name" value="FA58C"/>
    <property type="match status" value="1"/>
</dbReference>
<dbReference type="PANTHER" id="PTHR46806">
    <property type="entry name" value="F5/8 TYPE C DOMAIN-CONTAINING PROTEIN"/>
    <property type="match status" value="1"/>
</dbReference>
<dbReference type="PROSITE" id="PS50022">
    <property type="entry name" value="FA58C_3"/>
    <property type="match status" value="1"/>
</dbReference>
<evidence type="ECO:0000256" key="1">
    <source>
        <dbReference type="ARBA" id="ARBA00023157"/>
    </source>
</evidence>
<evidence type="ECO:0000313" key="4">
    <source>
        <dbReference type="Proteomes" id="UP000472270"/>
    </source>
</evidence>
<dbReference type="InterPro" id="IPR050633">
    <property type="entry name" value="Neuropilin_MCO_CoagFactor"/>
</dbReference>
<dbReference type="GO" id="GO:0038023">
    <property type="term" value="F:signaling receptor activity"/>
    <property type="evidence" value="ECO:0007669"/>
    <property type="project" value="TreeGrafter"/>
</dbReference>
<dbReference type="PANTHER" id="PTHR46806:SF3">
    <property type="entry name" value="DISCOIDIN, CUB AND LCCL DOMAIN-CONTAINING PROTEIN 2"/>
    <property type="match status" value="1"/>
</dbReference>
<protein>
    <recommendedName>
        <fullName evidence="2">F5/8 type C domain-containing protein</fullName>
    </recommendedName>
</protein>
<proteinExistence type="predicted"/>
<dbReference type="GO" id="GO:0042060">
    <property type="term" value="P:wound healing"/>
    <property type="evidence" value="ECO:0007669"/>
    <property type="project" value="TreeGrafter"/>
</dbReference>
<keyword evidence="1" id="KW-1015">Disulfide bond</keyword>
<dbReference type="SUPFAM" id="SSF49785">
    <property type="entry name" value="Galactose-binding domain-like"/>
    <property type="match status" value="1"/>
</dbReference>
<dbReference type="AlphaFoldDB" id="A0A673KL69"/>
<name>A0A673KL69_9TELE</name>
<reference evidence="3" key="2">
    <citation type="submission" date="2025-09" db="UniProtKB">
        <authorList>
            <consortium name="Ensembl"/>
        </authorList>
    </citation>
    <scope>IDENTIFICATION</scope>
</reference>
<evidence type="ECO:0000313" key="3">
    <source>
        <dbReference type="Ensembl" id="ENSSRHP00000067153.1"/>
    </source>
</evidence>
<dbReference type="Ensembl" id="ENSSRHT00000068983.1">
    <property type="protein sequence ID" value="ENSSRHP00000067153.1"/>
    <property type="gene ID" value="ENSSRHG00000033374.1"/>
</dbReference>
<organism evidence="3 4">
    <name type="scientific">Sinocyclocheilus rhinocerous</name>
    <dbReference type="NCBI Taxonomy" id="307959"/>
    <lineage>
        <taxon>Eukaryota</taxon>
        <taxon>Metazoa</taxon>
        <taxon>Chordata</taxon>
        <taxon>Craniata</taxon>
        <taxon>Vertebrata</taxon>
        <taxon>Euteleostomi</taxon>
        <taxon>Actinopterygii</taxon>
        <taxon>Neopterygii</taxon>
        <taxon>Teleostei</taxon>
        <taxon>Ostariophysi</taxon>
        <taxon>Cypriniformes</taxon>
        <taxon>Cyprinidae</taxon>
        <taxon>Cyprininae</taxon>
        <taxon>Sinocyclocheilus</taxon>
    </lineage>
</organism>
<dbReference type="CDD" id="cd00057">
    <property type="entry name" value="FA58C"/>
    <property type="match status" value="1"/>
</dbReference>
<dbReference type="InterPro" id="IPR008979">
    <property type="entry name" value="Galactose-bd-like_sf"/>
</dbReference>
<reference evidence="3" key="1">
    <citation type="submission" date="2025-08" db="UniProtKB">
        <authorList>
            <consortium name="Ensembl"/>
        </authorList>
    </citation>
    <scope>IDENTIFICATION</scope>
</reference>